<evidence type="ECO:0000256" key="4">
    <source>
        <dbReference type="PROSITE-ProRule" id="PRU00024"/>
    </source>
</evidence>
<dbReference type="InterPro" id="IPR013083">
    <property type="entry name" value="Znf_RING/FYVE/PHD"/>
</dbReference>
<dbReference type="Pfam" id="PF00567">
    <property type="entry name" value="TUDOR"/>
    <property type="match status" value="1"/>
</dbReference>
<dbReference type="PROSITE" id="PS00518">
    <property type="entry name" value="ZF_RING_1"/>
    <property type="match status" value="1"/>
</dbReference>
<evidence type="ECO:0000259" key="6">
    <source>
        <dbReference type="PROSITE" id="PS50119"/>
    </source>
</evidence>
<gene>
    <name evidence="9" type="primary">LOC106816691</name>
</gene>
<feature type="domain" description="B box-type" evidence="6">
    <location>
        <begin position="139"/>
        <end position="186"/>
    </location>
</feature>
<dbReference type="Pfam" id="PF13445">
    <property type="entry name" value="zf-RING_UBOX"/>
    <property type="match status" value="1"/>
</dbReference>
<evidence type="ECO:0000256" key="3">
    <source>
        <dbReference type="ARBA" id="ARBA00022833"/>
    </source>
</evidence>
<feature type="domain" description="RING-type" evidence="5">
    <location>
        <begin position="12"/>
        <end position="79"/>
    </location>
</feature>
<evidence type="ECO:0000256" key="1">
    <source>
        <dbReference type="ARBA" id="ARBA00022723"/>
    </source>
</evidence>
<name>A0ABM1EX78_PRICU</name>
<keyword evidence="2 4" id="KW-0863">Zinc-finger</keyword>
<dbReference type="PROSITE" id="PS50304">
    <property type="entry name" value="TUDOR"/>
    <property type="match status" value="1"/>
</dbReference>
<dbReference type="Proteomes" id="UP000695022">
    <property type="component" value="Unplaced"/>
</dbReference>
<dbReference type="Gene3D" id="2.30.30.140">
    <property type="match status" value="1"/>
</dbReference>
<dbReference type="PANTHER" id="PTHR16442">
    <property type="entry name" value="RING FINGER PROTEIN 17"/>
    <property type="match status" value="1"/>
</dbReference>
<evidence type="ECO:0000259" key="5">
    <source>
        <dbReference type="PROSITE" id="PS50089"/>
    </source>
</evidence>
<keyword evidence="1" id="KW-0479">Metal-binding</keyword>
<evidence type="ECO:0000259" key="7">
    <source>
        <dbReference type="PROSITE" id="PS50304"/>
    </source>
</evidence>
<dbReference type="PROSITE" id="PS50119">
    <property type="entry name" value="ZF_BBOX"/>
    <property type="match status" value="1"/>
</dbReference>
<organism evidence="8 9">
    <name type="scientific">Priapulus caudatus</name>
    <name type="common">Priapulid worm</name>
    <dbReference type="NCBI Taxonomy" id="37621"/>
    <lineage>
        <taxon>Eukaryota</taxon>
        <taxon>Metazoa</taxon>
        <taxon>Ecdysozoa</taxon>
        <taxon>Scalidophora</taxon>
        <taxon>Priapulida</taxon>
        <taxon>Priapulimorpha</taxon>
        <taxon>Priapulimorphida</taxon>
        <taxon>Priapulidae</taxon>
        <taxon>Priapulus</taxon>
    </lineage>
</organism>
<dbReference type="Gene3D" id="3.30.40.10">
    <property type="entry name" value="Zinc/RING finger domain, C3HC4 (zinc finger)"/>
    <property type="match status" value="1"/>
</dbReference>
<dbReference type="InterPro" id="IPR017907">
    <property type="entry name" value="Znf_RING_CS"/>
</dbReference>
<keyword evidence="3" id="KW-0862">Zinc</keyword>
<dbReference type="SMART" id="SM00336">
    <property type="entry name" value="BBOX"/>
    <property type="match status" value="1"/>
</dbReference>
<evidence type="ECO:0000256" key="2">
    <source>
        <dbReference type="ARBA" id="ARBA00022771"/>
    </source>
</evidence>
<evidence type="ECO:0000313" key="8">
    <source>
        <dbReference type="Proteomes" id="UP000695022"/>
    </source>
</evidence>
<dbReference type="PANTHER" id="PTHR16442:SF1">
    <property type="entry name" value="RING FINGER PROTEIN 17"/>
    <property type="match status" value="1"/>
</dbReference>
<dbReference type="RefSeq" id="XP_014676799.1">
    <property type="nucleotide sequence ID" value="XM_014821313.1"/>
</dbReference>
<dbReference type="InterPro" id="IPR001841">
    <property type="entry name" value="Znf_RING"/>
</dbReference>
<dbReference type="SUPFAM" id="SSF57850">
    <property type="entry name" value="RING/U-box"/>
    <property type="match status" value="1"/>
</dbReference>
<dbReference type="InterPro" id="IPR002999">
    <property type="entry name" value="Tudor"/>
</dbReference>
<dbReference type="Pfam" id="PF00643">
    <property type="entry name" value="zf-B_box"/>
    <property type="match status" value="1"/>
</dbReference>
<dbReference type="GeneID" id="106816691"/>
<proteinExistence type="predicted"/>
<accession>A0ABM1EX78</accession>
<dbReference type="SUPFAM" id="SSF63748">
    <property type="entry name" value="Tudor/PWWP/MBT"/>
    <property type="match status" value="1"/>
</dbReference>
<dbReference type="PROSITE" id="PS50089">
    <property type="entry name" value="ZF_RING_2"/>
    <property type="match status" value="1"/>
</dbReference>
<dbReference type="InterPro" id="IPR027370">
    <property type="entry name" value="Znf-RING_euk"/>
</dbReference>
<reference evidence="9" key="1">
    <citation type="submission" date="2025-08" db="UniProtKB">
        <authorList>
            <consortium name="RefSeq"/>
        </authorList>
    </citation>
    <scope>IDENTIFICATION</scope>
</reference>
<dbReference type="InterPro" id="IPR000315">
    <property type="entry name" value="Znf_B-box"/>
</dbReference>
<feature type="domain" description="Tudor" evidence="7">
    <location>
        <begin position="250"/>
        <end position="327"/>
    </location>
</feature>
<sequence>MATLHFHRLPTCSVCNHSYTRKDPSRGRLQHFPLLLQCGHTFCESCVMRMGASGSSSSSSSSARKQQQHPNIIICPTCKKVTVVGGERRATVLPPDLYILGMLEHARTLIHEDRTADVSFLSAEQDGIQQHDAGAGNARKEGVCESCRRRDAAFACRGCRSRVCGLCFDRVHRGSPLLRSHRAVPLQYAEGILSKTLVAMLPDSRGEAERCRVAVRGYFHALHAAVQVEEARAMSLIDAAVEKQRERLQDLLSYELYLVRFGNDDGWYRASVVRLLRDNAATDRQQGAPDSTSDSVGRAEVWYIDYGNMEIVSADRMRIAQINFVKLPGFAIRCGLYDIEPPVKCMGALEMMGGDMMGGI</sequence>
<evidence type="ECO:0000313" key="9">
    <source>
        <dbReference type="RefSeq" id="XP_014676799.1"/>
    </source>
</evidence>
<dbReference type="SMART" id="SM00184">
    <property type="entry name" value="RING"/>
    <property type="match status" value="1"/>
</dbReference>
<keyword evidence="8" id="KW-1185">Reference proteome</keyword>
<dbReference type="CDD" id="cd19757">
    <property type="entry name" value="Bbox1"/>
    <property type="match status" value="1"/>
</dbReference>
<protein>
    <submittedName>
        <fullName evidence="9">Uncharacterized protein LOC106816691</fullName>
    </submittedName>
</protein>